<protein>
    <submittedName>
        <fullName evidence="1">Uncharacterized protein</fullName>
    </submittedName>
</protein>
<dbReference type="EMBL" id="CM007653">
    <property type="protein sequence ID" value="ONI15377.1"/>
    <property type="molecule type" value="Genomic_DNA"/>
</dbReference>
<keyword evidence="2" id="KW-1185">Reference proteome</keyword>
<name>A0A251PUX5_PRUPE</name>
<accession>A0A251PUX5</accession>
<reference evidence="1 2" key="1">
    <citation type="journal article" date="2013" name="Nat. Genet.">
        <title>The high-quality draft genome of peach (Prunus persica) identifies unique patterns of genetic diversity, domestication and genome evolution.</title>
        <authorList>
            <consortium name="International Peach Genome Initiative"/>
            <person name="Verde I."/>
            <person name="Abbott A.G."/>
            <person name="Scalabrin S."/>
            <person name="Jung S."/>
            <person name="Shu S."/>
            <person name="Marroni F."/>
            <person name="Zhebentyayeva T."/>
            <person name="Dettori M.T."/>
            <person name="Grimwood J."/>
            <person name="Cattonaro F."/>
            <person name="Zuccolo A."/>
            <person name="Rossini L."/>
            <person name="Jenkins J."/>
            <person name="Vendramin E."/>
            <person name="Meisel L.A."/>
            <person name="Decroocq V."/>
            <person name="Sosinski B."/>
            <person name="Prochnik S."/>
            <person name="Mitros T."/>
            <person name="Policriti A."/>
            <person name="Cipriani G."/>
            <person name="Dondini L."/>
            <person name="Ficklin S."/>
            <person name="Goodstein D.M."/>
            <person name="Xuan P."/>
            <person name="Del Fabbro C."/>
            <person name="Aramini V."/>
            <person name="Copetti D."/>
            <person name="Gonzalez S."/>
            <person name="Horner D.S."/>
            <person name="Falchi R."/>
            <person name="Lucas S."/>
            <person name="Mica E."/>
            <person name="Maldonado J."/>
            <person name="Lazzari B."/>
            <person name="Bielenberg D."/>
            <person name="Pirona R."/>
            <person name="Miculan M."/>
            <person name="Barakat A."/>
            <person name="Testolin R."/>
            <person name="Stella A."/>
            <person name="Tartarini S."/>
            <person name="Tonutti P."/>
            <person name="Arus P."/>
            <person name="Orellana A."/>
            <person name="Wells C."/>
            <person name="Main D."/>
            <person name="Vizzotto G."/>
            <person name="Silva H."/>
            <person name="Salamini F."/>
            <person name="Schmutz J."/>
            <person name="Morgante M."/>
            <person name="Rokhsar D.S."/>
        </authorList>
    </citation>
    <scope>NUCLEOTIDE SEQUENCE [LARGE SCALE GENOMIC DNA]</scope>
    <source>
        <strain evidence="2">cv. Nemared</strain>
    </source>
</reference>
<organism evidence="1 2">
    <name type="scientific">Prunus persica</name>
    <name type="common">Peach</name>
    <name type="synonym">Amygdalus persica</name>
    <dbReference type="NCBI Taxonomy" id="3760"/>
    <lineage>
        <taxon>Eukaryota</taxon>
        <taxon>Viridiplantae</taxon>
        <taxon>Streptophyta</taxon>
        <taxon>Embryophyta</taxon>
        <taxon>Tracheophyta</taxon>
        <taxon>Spermatophyta</taxon>
        <taxon>Magnoliopsida</taxon>
        <taxon>eudicotyledons</taxon>
        <taxon>Gunneridae</taxon>
        <taxon>Pentapetalae</taxon>
        <taxon>rosids</taxon>
        <taxon>fabids</taxon>
        <taxon>Rosales</taxon>
        <taxon>Rosaceae</taxon>
        <taxon>Amygdaloideae</taxon>
        <taxon>Amygdaleae</taxon>
        <taxon>Prunus</taxon>
    </lineage>
</organism>
<dbReference type="AlphaFoldDB" id="A0A251PUX5"/>
<sequence length="83" mass="9134">MLATVTSLGEANGPRFCKRNQAQESLRAPTNCRDAGLETGNLRALGVFIASCDGLRHVWSLWASNPEYILADCTVIRLVLWTN</sequence>
<dbReference type="Gramene" id="ONI15377">
    <property type="protein sequence ID" value="ONI15377"/>
    <property type="gene ID" value="PRUPE_3G040300"/>
</dbReference>
<evidence type="ECO:0000313" key="2">
    <source>
        <dbReference type="Proteomes" id="UP000006882"/>
    </source>
</evidence>
<dbReference type="Proteomes" id="UP000006882">
    <property type="component" value="Chromosome G3"/>
</dbReference>
<gene>
    <name evidence="1" type="ORF">PRUPE_3G040300</name>
</gene>
<proteinExistence type="predicted"/>
<evidence type="ECO:0000313" key="1">
    <source>
        <dbReference type="EMBL" id="ONI15377.1"/>
    </source>
</evidence>